<proteinExistence type="predicted"/>
<feature type="compositionally biased region" description="Basic residues" evidence="1">
    <location>
        <begin position="714"/>
        <end position="728"/>
    </location>
</feature>
<feature type="compositionally biased region" description="Basic and acidic residues" evidence="1">
    <location>
        <begin position="703"/>
        <end position="713"/>
    </location>
</feature>
<feature type="region of interest" description="Disordered" evidence="1">
    <location>
        <begin position="693"/>
        <end position="739"/>
    </location>
</feature>
<evidence type="ECO:0008006" key="4">
    <source>
        <dbReference type="Google" id="ProtNLM"/>
    </source>
</evidence>
<protein>
    <recommendedName>
        <fullName evidence="4">Nucleotide-diphospho-sugar transferase domain-containing protein</fullName>
    </recommendedName>
</protein>
<feature type="compositionally biased region" description="Low complexity" evidence="1">
    <location>
        <begin position="20"/>
        <end position="33"/>
    </location>
</feature>
<feature type="compositionally biased region" description="Basic and acidic residues" evidence="1">
    <location>
        <begin position="152"/>
        <end position="161"/>
    </location>
</feature>
<comment type="caution">
    <text evidence="2">The sequence shown here is derived from an EMBL/GenBank/DDBJ whole genome shotgun (WGS) entry which is preliminary data.</text>
</comment>
<feature type="compositionally biased region" description="Basic residues" evidence="1">
    <location>
        <begin position="215"/>
        <end position="224"/>
    </location>
</feature>
<name>A0AB34JS32_PRYPA</name>
<sequence length="739" mass="80117">MTQGPIRFETAMAPKRPRRPALLPTAAPPAATARAERRRDEAPRPPASLRARCLVCVGCLYLQLSTFTLVQWVRDHSAVGNAVGHAVTRWARRGAPPPDARLDGLAWPPAPPPPRGGGGGANGEARAEGMPSPPPLRVEEGVRGRGASGGGERGRTEEERGAQGGGRARGGGREEVGGEGGEGGVEGEAGEAEGGANGRREHAEEGGAAQEGRGRARGGRRGKARPAGGVEEAGEDDDVDVAAAAAEEGVGKADALDGLGDLLGGGVSGGEAAGAAAVVLGGEQAAGGDGSTEKVASWKESELYGKFIGITPFFNPGRHQNKVDNFRRFHENLVEQGLQLLCVELVFGEETPYQLQPADCEILIQRRTAAGNTLWQKERLLNVALENLPNSVDKVMWLDSDLIFLNENWVPETAELLDKYPVLQPFGWMTYLPASAGGDGEEYAYTKLASLPLGQGVGAVFHSAGLGIQSFPDMCFRSNFLLGHPGFAWAARREVITAAGFYDRSIIGGGDRIMLYAFSGHYPGMSRKMPAAMADDVRAFAKKVTHLVGPSNMSYTPGVVLHIWHGNQADRDYTHRYEILLRNRYDPVHDVRVNSDGIIEWDSEKPRLHKQLAEYFNNRKEGPKPNNTNEHEEDAWAAQLKSLSRPVRSFRGYHCHRPEYRPACKVAFRLWGDALRQTQLQLYQRKLRREAAEAQKQALANRAEAEAAQADRAKLKRKKGKLKKKPAKRPPQDEDNGDR</sequence>
<gene>
    <name evidence="2" type="ORF">AB1Y20_019834</name>
</gene>
<organism evidence="2 3">
    <name type="scientific">Prymnesium parvum</name>
    <name type="common">Toxic golden alga</name>
    <dbReference type="NCBI Taxonomy" id="97485"/>
    <lineage>
        <taxon>Eukaryota</taxon>
        <taxon>Haptista</taxon>
        <taxon>Haptophyta</taxon>
        <taxon>Prymnesiophyceae</taxon>
        <taxon>Prymnesiales</taxon>
        <taxon>Prymnesiaceae</taxon>
        <taxon>Prymnesium</taxon>
    </lineage>
</organism>
<feature type="compositionally biased region" description="Basic and acidic residues" evidence="1">
    <location>
        <begin position="34"/>
        <end position="43"/>
    </location>
</feature>
<keyword evidence="3" id="KW-1185">Reference proteome</keyword>
<reference evidence="2 3" key="1">
    <citation type="journal article" date="2024" name="Science">
        <title>Giant polyketide synthase enzymes in the biosynthesis of giant marine polyether toxins.</title>
        <authorList>
            <person name="Fallon T.R."/>
            <person name="Shende V.V."/>
            <person name="Wierzbicki I.H."/>
            <person name="Pendleton A.L."/>
            <person name="Watervoot N.F."/>
            <person name="Auber R.P."/>
            <person name="Gonzalez D.J."/>
            <person name="Wisecaver J.H."/>
            <person name="Moore B.S."/>
        </authorList>
    </citation>
    <scope>NUCLEOTIDE SEQUENCE [LARGE SCALE GENOMIC DNA]</scope>
    <source>
        <strain evidence="2 3">12B1</strain>
    </source>
</reference>
<evidence type="ECO:0000256" key="1">
    <source>
        <dbReference type="SAM" id="MobiDB-lite"/>
    </source>
</evidence>
<feature type="compositionally biased region" description="Gly residues" evidence="1">
    <location>
        <begin position="178"/>
        <end position="197"/>
    </location>
</feature>
<evidence type="ECO:0000313" key="2">
    <source>
        <dbReference type="EMBL" id="KAL1524958.1"/>
    </source>
</evidence>
<evidence type="ECO:0000313" key="3">
    <source>
        <dbReference type="Proteomes" id="UP001515480"/>
    </source>
</evidence>
<accession>A0AB34JS32</accession>
<dbReference type="EMBL" id="JBGBPQ010000004">
    <property type="protein sequence ID" value="KAL1524958.1"/>
    <property type="molecule type" value="Genomic_DNA"/>
</dbReference>
<dbReference type="Proteomes" id="UP001515480">
    <property type="component" value="Unassembled WGS sequence"/>
</dbReference>
<feature type="region of interest" description="Disordered" evidence="1">
    <location>
        <begin position="1"/>
        <end position="46"/>
    </location>
</feature>
<feature type="region of interest" description="Disordered" evidence="1">
    <location>
        <begin position="94"/>
        <end position="238"/>
    </location>
</feature>
<dbReference type="AlphaFoldDB" id="A0AB34JS32"/>